<evidence type="ECO:0000313" key="1">
    <source>
        <dbReference type="EMBL" id="KAI2647901.1"/>
    </source>
</evidence>
<keyword evidence="2" id="KW-1185">Reference proteome</keyword>
<reference evidence="1 2" key="1">
    <citation type="submission" date="2022-01" db="EMBL/GenBank/DDBJ databases">
        <title>A high-quality chromosome-level genome assembly of rohu carp, Labeo rohita.</title>
        <authorList>
            <person name="Arick M.A. II"/>
            <person name="Hsu C.-Y."/>
            <person name="Magbanua Z."/>
            <person name="Pechanova O."/>
            <person name="Grover C."/>
            <person name="Miller E."/>
            <person name="Thrash A."/>
            <person name="Ezzel L."/>
            <person name="Alam S."/>
            <person name="Benzie J."/>
            <person name="Hamilton M."/>
            <person name="Karsi A."/>
            <person name="Lawrence M.L."/>
            <person name="Peterson D.G."/>
        </authorList>
    </citation>
    <scope>NUCLEOTIDE SEQUENCE [LARGE SCALE GENOMIC DNA]</scope>
    <source>
        <strain evidence="2">BAU-BD-2019</strain>
        <tissue evidence="1">Blood</tissue>
    </source>
</reference>
<evidence type="ECO:0000313" key="2">
    <source>
        <dbReference type="Proteomes" id="UP000830375"/>
    </source>
</evidence>
<proteinExistence type="predicted"/>
<dbReference type="EMBL" id="JACTAM010000081">
    <property type="protein sequence ID" value="KAI2647901.1"/>
    <property type="molecule type" value="Genomic_DNA"/>
</dbReference>
<organism evidence="1 2">
    <name type="scientific">Labeo rohita</name>
    <name type="common">Indian major carp</name>
    <name type="synonym">Cyprinus rohita</name>
    <dbReference type="NCBI Taxonomy" id="84645"/>
    <lineage>
        <taxon>Eukaryota</taxon>
        <taxon>Metazoa</taxon>
        <taxon>Chordata</taxon>
        <taxon>Craniata</taxon>
        <taxon>Vertebrata</taxon>
        <taxon>Euteleostomi</taxon>
        <taxon>Actinopterygii</taxon>
        <taxon>Neopterygii</taxon>
        <taxon>Teleostei</taxon>
        <taxon>Ostariophysi</taxon>
        <taxon>Cypriniformes</taxon>
        <taxon>Cyprinidae</taxon>
        <taxon>Labeoninae</taxon>
        <taxon>Labeonini</taxon>
        <taxon>Labeo</taxon>
    </lineage>
</organism>
<protein>
    <submittedName>
        <fullName evidence="1">LINE-1 retrotransposable element ORF2 protein</fullName>
    </submittedName>
</protein>
<dbReference type="Proteomes" id="UP000830375">
    <property type="component" value="Unassembled WGS sequence"/>
</dbReference>
<sequence length="265" mass="31021">MQLLAYFVVNNKDLEGIKVCDTEMKMMIQASGLCLNLKKCEILPLYNCIEKDLEMITVKNDVKYLGIHLSKNLATRESKNITEKIEEVKRSLNLWLTRDLTILGRNLLSKSEGISKLIYPSYSLYISSQNIRKANTIIYQFIWRGLKTIDFESVVGVFRVNWCDFEVSKLPVKLSEYHKQVLHYWKMVFAHNFSPHGSTLWNNRVMTKNILDEQGHFLRFTDFKTKFNIQSLRRDYNKVCKAIPAALLKIDTKLFTLFQKSNKFA</sequence>
<gene>
    <name evidence="1" type="ORF">H4Q32_027814</name>
</gene>
<accession>A0ABQ8LAW7</accession>
<comment type="caution">
    <text evidence="1">The sequence shown here is derived from an EMBL/GenBank/DDBJ whole genome shotgun (WGS) entry which is preliminary data.</text>
</comment>
<name>A0ABQ8LAW7_LABRO</name>